<accession>A0A1G2D1A5</accession>
<dbReference type="STRING" id="1798661.A3D65_06320"/>
<reference evidence="3 4" key="1">
    <citation type="journal article" date="2016" name="Nat. Commun.">
        <title>Thousands of microbial genomes shed light on interconnected biogeochemical processes in an aquifer system.</title>
        <authorList>
            <person name="Anantharaman K."/>
            <person name="Brown C.T."/>
            <person name="Hug L.A."/>
            <person name="Sharon I."/>
            <person name="Castelle C.J."/>
            <person name="Probst A.J."/>
            <person name="Thomas B.C."/>
            <person name="Singh A."/>
            <person name="Wilkins M.J."/>
            <person name="Karaoz U."/>
            <person name="Brodie E.L."/>
            <person name="Williams K.H."/>
            <person name="Hubbard S.S."/>
            <person name="Banfield J.F."/>
        </authorList>
    </citation>
    <scope>NUCLEOTIDE SEQUENCE [LARGE SCALE GENOMIC DNA]</scope>
</reference>
<dbReference type="InterPro" id="IPR009003">
    <property type="entry name" value="Peptidase_S1_PA"/>
</dbReference>
<evidence type="ECO:0000313" key="3">
    <source>
        <dbReference type="EMBL" id="OGZ07426.1"/>
    </source>
</evidence>
<dbReference type="Gene3D" id="2.40.10.120">
    <property type="match status" value="1"/>
</dbReference>
<evidence type="ECO:0000313" key="4">
    <source>
        <dbReference type="Proteomes" id="UP000177996"/>
    </source>
</evidence>
<keyword evidence="2" id="KW-1133">Transmembrane helix</keyword>
<sequence length="354" mass="37635">MLDDLNNKQMVLLSMLVSFVVSIGTGIITVAMLEEAPQTVTQTVNRVVERTIERVVTGTSTPQKPVVAPVTTTKEVTIYAKEDDLVISAVEKNQPRVAEIYSLGAATGTIPLAFGFVVSRDGLVVIEAVNIIVDGVFREKYAVSIGDKQYVAVPVAQEKNPKNPLAFLKLTLLTEAEAFDAVSFGKPIDPKLGQSVVILGGLVSGSVFKTTLSKFRYLKGEGTTTPGVLNGIETTPEIPEGDGGALVVNFDGQAVGIVVWSNDYARYVVYPASRILELVGALSSGGTKQNATDTNVKTSASRSSPQADGAFVGGIRAFFLERETAPPSLIVWRHSSPRQAVGAFWRPPVKAVGA</sequence>
<gene>
    <name evidence="3" type="ORF">A3D65_06320</name>
</gene>
<evidence type="ECO:0000256" key="1">
    <source>
        <dbReference type="SAM" id="MobiDB-lite"/>
    </source>
</evidence>
<evidence type="ECO:0000256" key="2">
    <source>
        <dbReference type="SAM" id="Phobius"/>
    </source>
</evidence>
<feature type="transmembrane region" description="Helical" evidence="2">
    <location>
        <begin position="12"/>
        <end position="33"/>
    </location>
</feature>
<organism evidence="3 4">
    <name type="scientific">Candidatus Lloydbacteria bacterium RIFCSPHIGHO2_02_FULL_50_13</name>
    <dbReference type="NCBI Taxonomy" id="1798661"/>
    <lineage>
        <taxon>Bacteria</taxon>
        <taxon>Candidatus Lloydiibacteriota</taxon>
    </lineage>
</organism>
<proteinExistence type="predicted"/>
<keyword evidence="2" id="KW-0812">Transmembrane</keyword>
<dbReference type="SUPFAM" id="SSF50494">
    <property type="entry name" value="Trypsin-like serine proteases"/>
    <property type="match status" value="1"/>
</dbReference>
<evidence type="ECO:0008006" key="5">
    <source>
        <dbReference type="Google" id="ProtNLM"/>
    </source>
</evidence>
<feature type="compositionally biased region" description="Polar residues" evidence="1">
    <location>
        <begin position="284"/>
        <end position="306"/>
    </location>
</feature>
<name>A0A1G2D1A5_9BACT</name>
<feature type="region of interest" description="Disordered" evidence="1">
    <location>
        <begin position="284"/>
        <end position="307"/>
    </location>
</feature>
<dbReference type="EMBL" id="MHLL01000059">
    <property type="protein sequence ID" value="OGZ07426.1"/>
    <property type="molecule type" value="Genomic_DNA"/>
</dbReference>
<dbReference type="Proteomes" id="UP000177996">
    <property type="component" value="Unassembled WGS sequence"/>
</dbReference>
<dbReference type="AlphaFoldDB" id="A0A1G2D1A5"/>
<protein>
    <recommendedName>
        <fullName evidence="5">Serine protease</fullName>
    </recommendedName>
</protein>
<keyword evidence="2" id="KW-0472">Membrane</keyword>
<comment type="caution">
    <text evidence="3">The sequence shown here is derived from an EMBL/GenBank/DDBJ whole genome shotgun (WGS) entry which is preliminary data.</text>
</comment>